<dbReference type="Pfam" id="PF00017">
    <property type="entry name" value="SH2"/>
    <property type="match status" value="1"/>
</dbReference>
<proteinExistence type="predicted"/>
<feature type="compositionally biased region" description="Polar residues" evidence="3">
    <location>
        <begin position="120"/>
        <end position="137"/>
    </location>
</feature>
<protein>
    <recommendedName>
        <fullName evidence="4">SH2 domain-containing protein</fullName>
    </recommendedName>
</protein>
<dbReference type="PANTHER" id="PTHR14098:SF2">
    <property type="entry name" value="CYTOKINE-DEPENDENT HEMATOPOIETIC CELL LINKER"/>
    <property type="match status" value="1"/>
</dbReference>
<dbReference type="GO" id="GO:0035556">
    <property type="term" value="P:intracellular signal transduction"/>
    <property type="evidence" value="ECO:0007669"/>
    <property type="project" value="TreeGrafter"/>
</dbReference>
<dbReference type="AlphaFoldDB" id="A0AAV6SIZ2"/>
<dbReference type="GO" id="GO:0005737">
    <property type="term" value="C:cytoplasm"/>
    <property type="evidence" value="ECO:0007669"/>
    <property type="project" value="UniProtKB-ARBA"/>
</dbReference>
<evidence type="ECO:0000313" key="5">
    <source>
        <dbReference type="EMBL" id="KAG7517401.1"/>
    </source>
</evidence>
<feature type="domain" description="SH2" evidence="4">
    <location>
        <begin position="295"/>
        <end position="406"/>
    </location>
</feature>
<comment type="caution">
    <text evidence="5">The sequence shown here is derived from an EMBL/GenBank/DDBJ whole genome shotgun (WGS) entry which is preliminary data.</text>
</comment>
<feature type="compositionally biased region" description="Basic and acidic residues" evidence="3">
    <location>
        <begin position="267"/>
        <end position="277"/>
    </location>
</feature>
<keyword evidence="6" id="KW-1185">Reference proteome</keyword>
<dbReference type="FunFam" id="3.30.505.10:FF:000016">
    <property type="entry name" value="B-cell linker protein isoform 2"/>
    <property type="match status" value="1"/>
</dbReference>
<gene>
    <name evidence="5" type="ORF">JOB18_006732</name>
</gene>
<feature type="compositionally biased region" description="Basic and acidic residues" evidence="3">
    <location>
        <begin position="240"/>
        <end position="260"/>
    </location>
</feature>
<accession>A0AAV6SIZ2</accession>
<dbReference type="PANTHER" id="PTHR14098">
    <property type="entry name" value="SH2 DOMAIN CONTAINING PROTEIN"/>
    <property type="match status" value="1"/>
</dbReference>
<name>A0AAV6SIZ2_SOLSE</name>
<evidence type="ECO:0000313" key="6">
    <source>
        <dbReference type="Proteomes" id="UP000693946"/>
    </source>
</evidence>
<keyword evidence="1 2" id="KW-0727">SH2 domain</keyword>
<feature type="region of interest" description="Disordered" evidence="3">
    <location>
        <begin position="109"/>
        <end position="277"/>
    </location>
</feature>
<evidence type="ECO:0000259" key="4">
    <source>
        <dbReference type="PROSITE" id="PS50001"/>
    </source>
</evidence>
<dbReference type="PROSITE" id="PS50001">
    <property type="entry name" value="SH2"/>
    <property type="match status" value="1"/>
</dbReference>
<dbReference type="Proteomes" id="UP000693946">
    <property type="component" value="Linkage Group LG12"/>
</dbReference>
<dbReference type="SMART" id="SM00252">
    <property type="entry name" value="SH2"/>
    <property type="match status" value="1"/>
</dbReference>
<dbReference type="InterPro" id="IPR051751">
    <property type="entry name" value="Immunoreceptor_sig_adapters"/>
</dbReference>
<sequence length="416" mass="47793">MKSTQGCTRRRRRRENTNCVLITTVTKPDRHFWTLTATDVLAERLLRKLQRERKRGNSLESTVIMDRTLRRNNQSCLSSSSVTEHEYDMVDDQEEVLSLRILPARPMNEDYADRAPPRPSSQGLSSHFTGNSNNLSRSPRREAPHFAAPAVNRDLKPSRRKTRLETRSVTVQTEEQHPRRCSLSPPSSALDSVPGLTPHKTCWRNGQEKSAQKNGFSSQATGPQSTEPVSGLHINHRRHFLDQDTRHIDSRSRRNLERAPEKHHHHEWPQTKRDFDQHDFVPKEKPQQMYCEEDWYIGACNRADAEHALHLVNKDGAFLVRDCSVNTNSEPLVLSVYHEKKVYNVKIRFSESAGKYVLGTGQRSNDMFDSVADIIRFHSIFPIILISGRNLPGSKYAENCVLTYAVTRKDVNQLLQ</sequence>
<evidence type="ECO:0000256" key="3">
    <source>
        <dbReference type="SAM" id="MobiDB-lite"/>
    </source>
</evidence>
<evidence type="ECO:0000256" key="2">
    <source>
        <dbReference type="PROSITE-ProRule" id="PRU00191"/>
    </source>
</evidence>
<dbReference type="GO" id="GO:0007169">
    <property type="term" value="P:cell surface receptor protein tyrosine kinase signaling pathway"/>
    <property type="evidence" value="ECO:0007669"/>
    <property type="project" value="TreeGrafter"/>
</dbReference>
<evidence type="ECO:0000256" key="1">
    <source>
        <dbReference type="ARBA" id="ARBA00022999"/>
    </source>
</evidence>
<reference evidence="5 6" key="1">
    <citation type="journal article" date="2021" name="Sci. Rep.">
        <title>Chromosome anchoring in Senegalese sole (Solea senegalensis) reveals sex-associated markers and genome rearrangements in flatfish.</title>
        <authorList>
            <person name="Guerrero-Cozar I."/>
            <person name="Gomez-Garrido J."/>
            <person name="Berbel C."/>
            <person name="Martinez-Blanch J.F."/>
            <person name="Alioto T."/>
            <person name="Claros M.G."/>
            <person name="Gagnaire P.A."/>
            <person name="Manchado M."/>
        </authorList>
    </citation>
    <scope>NUCLEOTIDE SEQUENCE [LARGE SCALE GENOMIC DNA]</scope>
    <source>
        <strain evidence="5">Sse05_10M</strain>
    </source>
</reference>
<dbReference type="InterPro" id="IPR000980">
    <property type="entry name" value="SH2"/>
</dbReference>
<dbReference type="EMBL" id="JAGKHQ010000004">
    <property type="protein sequence ID" value="KAG7517401.1"/>
    <property type="molecule type" value="Genomic_DNA"/>
</dbReference>
<feature type="compositionally biased region" description="Polar residues" evidence="3">
    <location>
        <begin position="212"/>
        <end position="228"/>
    </location>
</feature>
<organism evidence="5 6">
    <name type="scientific">Solea senegalensis</name>
    <name type="common">Senegalese sole</name>
    <dbReference type="NCBI Taxonomy" id="28829"/>
    <lineage>
        <taxon>Eukaryota</taxon>
        <taxon>Metazoa</taxon>
        <taxon>Chordata</taxon>
        <taxon>Craniata</taxon>
        <taxon>Vertebrata</taxon>
        <taxon>Euteleostomi</taxon>
        <taxon>Actinopterygii</taxon>
        <taxon>Neopterygii</taxon>
        <taxon>Teleostei</taxon>
        <taxon>Neoteleostei</taxon>
        <taxon>Acanthomorphata</taxon>
        <taxon>Carangaria</taxon>
        <taxon>Pleuronectiformes</taxon>
        <taxon>Pleuronectoidei</taxon>
        <taxon>Soleidae</taxon>
        <taxon>Solea</taxon>
    </lineage>
</organism>